<organism evidence="3 4">
    <name type="scientific">Corynespora cassiicola Philippines</name>
    <dbReference type="NCBI Taxonomy" id="1448308"/>
    <lineage>
        <taxon>Eukaryota</taxon>
        <taxon>Fungi</taxon>
        <taxon>Dikarya</taxon>
        <taxon>Ascomycota</taxon>
        <taxon>Pezizomycotina</taxon>
        <taxon>Dothideomycetes</taxon>
        <taxon>Pleosporomycetidae</taxon>
        <taxon>Pleosporales</taxon>
        <taxon>Corynesporascaceae</taxon>
        <taxon>Corynespora</taxon>
    </lineage>
</organism>
<evidence type="ECO:0000313" key="4">
    <source>
        <dbReference type="Proteomes" id="UP000240883"/>
    </source>
</evidence>
<protein>
    <submittedName>
        <fullName evidence="3">Uncharacterized protein</fullName>
    </submittedName>
</protein>
<evidence type="ECO:0000256" key="1">
    <source>
        <dbReference type="SAM" id="MobiDB-lite"/>
    </source>
</evidence>
<keyword evidence="2" id="KW-1133">Transmembrane helix</keyword>
<dbReference type="EMBL" id="KZ678136">
    <property type="protein sequence ID" value="PSN66134.1"/>
    <property type="molecule type" value="Genomic_DNA"/>
</dbReference>
<keyword evidence="2" id="KW-0472">Membrane</keyword>
<accession>A0A2T2NL23</accession>
<name>A0A2T2NL23_CORCC</name>
<gene>
    <name evidence="3" type="ORF">BS50DRAFT_668815</name>
</gene>
<proteinExistence type="predicted"/>
<evidence type="ECO:0000256" key="2">
    <source>
        <dbReference type="SAM" id="Phobius"/>
    </source>
</evidence>
<keyword evidence="4" id="KW-1185">Reference proteome</keyword>
<dbReference type="Proteomes" id="UP000240883">
    <property type="component" value="Unassembled WGS sequence"/>
</dbReference>
<feature type="transmembrane region" description="Helical" evidence="2">
    <location>
        <begin position="212"/>
        <end position="232"/>
    </location>
</feature>
<dbReference type="AlphaFoldDB" id="A0A2T2NL23"/>
<keyword evidence="2" id="KW-0812">Transmembrane</keyword>
<feature type="region of interest" description="Disordered" evidence="1">
    <location>
        <begin position="90"/>
        <end position="115"/>
    </location>
</feature>
<reference evidence="3 4" key="1">
    <citation type="journal article" date="2018" name="Front. Microbiol.">
        <title>Genome-Wide Analysis of Corynespora cassiicola Leaf Fall Disease Putative Effectors.</title>
        <authorList>
            <person name="Lopez D."/>
            <person name="Ribeiro S."/>
            <person name="Label P."/>
            <person name="Fumanal B."/>
            <person name="Venisse J.S."/>
            <person name="Kohler A."/>
            <person name="de Oliveira R.R."/>
            <person name="Labutti K."/>
            <person name="Lipzen A."/>
            <person name="Lail K."/>
            <person name="Bauer D."/>
            <person name="Ohm R.A."/>
            <person name="Barry K.W."/>
            <person name="Spatafora J."/>
            <person name="Grigoriev I.V."/>
            <person name="Martin F.M."/>
            <person name="Pujade-Renaud V."/>
        </authorList>
    </citation>
    <scope>NUCLEOTIDE SEQUENCE [LARGE SCALE GENOMIC DNA]</scope>
    <source>
        <strain evidence="3 4">Philippines</strain>
    </source>
</reference>
<evidence type="ECO:0000313" key="3">
    <source>
        <dbReference type="EMBL" id="PSN66134.1"/>
    </source>
</evidence>
<sequence length="239" mass="24912">MQATVDGGGQATCCRARRPKAGPVRLVARGSGRGTSPLKHGLSVPVPPAGTAGTAGLLLGRPTAAGRFLWAARRLLVERARALGGRRVSMSTMTPSEPTARPPRAHRRPQSGSVRGLSWREGLGMGFVCTPAPARLLAAASDGPRVAPRGFDDAPLFTFWQLAAERQQGPSPARLAQLLAAAAACCHCCHSAAGRGSAAAARLAQRKKKASLTLPAACCHGSLLLLLELLLLHHHTPLY</sequence>